<gene>
    <name evidence="1" type="ORF">H0235_004828</name>
</gene>
<reference evidence="1" key="1">
    <citation type="journal article" date="2020" name="G3 (Bethesda)">
        <title>High-Quality Assemblies for Three Invasive Social Wasps from the &lt;i&gt;Vespula&lt;/i&gt; Genus.</title>
        <authorList>
            <person name="Harrop T.W.R."/>
            <person name="Guhlin J."/>
            <person name="McLaughlin G.M."/>
            <person name="Permina E."/>
            <person name="Stockwell P."/>
            <person name="Gilligan J."/>
            <person name="Le Lec M.F."/>
            <person name="Gruber M.A.M."/>
            <person name="Quinn O."/>
            <person name="Lovegrove M."/>
            <person name="Duncan E.J."/>
            <person name="Remnant E.J."/>
            <person name="Van Eeckhoven J."/>
            <person name="Graham B."/>
            <person name="Knapp R.A."/>
            <person name="Langford K.W."/>
            <person name="Kronenberg Z."/>
            <person name="Press M.O."/>
            <person name="Eacker S.M."/>
            <person name="Wilson-Rankin E.E."/>
            <person name="Purcell J."/>
            <person name="Lester P.J."/>
            <person name="Dearden P.K."/>
        </authorList>
    </citation>
    <scope>NUCLEOTIDE SEQUENCE</scope>
    <source>
        <strain evidence="1">Volc-1</strain>
    </source>
</reference>
<name>A0A834P881_VESPE</name>
<evidence type="ECO:0000313" key="2">
    <source>
        <dbReference type="Proteomes" id="UP000600918"/>
    </source>
</evidence>
<proteinExistence type="predicted"/>
<protein>
    <submittedName>
        <fullName evidence="1">Uncharacterized protein</fullName>
    </submittedName>
</protein>
<comment type="caution">
    <text evidence="1">The sequence shown here is derived from an EMBL/GenBank/DDBJ whole genome shotgun (WGS) entry which is preliminary data.</text>
</comment>
<organism evidence="1 2">
    <name type="scientific">Vespula pensylvanica</name>
    <name type="common">Western yellow jacket</name>
    <name type="synonym">Wasp</name>
    <dbReference type="NCBI Taxonomy" id="30213"/>
    <lineage>
        <taxon>Eukaryota</taxon>
        <taxon>Metazoa</taxon>
        <taxon>Ecdysozoa</taxon>
        <taxon>Arthropoda</taxon>
        <taxon>Hexapoda</taxon>
        <taxon>Insecta</taxon>
        <taxon>Pterygota</taxon>
        <taxon>Neoptera</taxon>
        <taxon>Endopterygota</taxon>
        <taxon>Hymenoptera</taxon>
        <taxon>Apocrita</taxon>
        <taxon>Aculeata</taxon>
        <taxon>Vespoidea</taxon>
        <taxon>Vespidae</taxon>
        <taxon>Vespinae</taxon>
        <taxon>Vespula</taxon>
    </lineage>
</organism>
<keyword evidence="2" id="KW-1185">Reference proteome</keyword>
<sequence length="107" mass="11554">MEYPCLRPQAAKLTANRRSILWVPLTDEMISEWPKLASASCDNWMAMHASNSCVVCWEKRGEGGMGSSGDGGDGGRNRGLYHTGTRILADSDLPCVFPLVKGGKGQP</sequence>
<accession>A0A834P881</accession>
<evidence type="ECO:0000313" key="1">
    <source>
        <dbReference type="EMBL" id="KAF7431904.1"/>
    </source>
</evidence>
<dbReference type="EMBL" id="JACSDY010000003">
    <property type="protein sequence ID" value="KAF7431904.1"/>
    <property type="molecule type" value="Genomic_DNA"/>
</dbReference>
<dbReference type="AlphaFoldDB" id="A0A834P881"/>
<dbReference type="Proteomes" id="UP000600918">
    <property type="component" value="Unassembled WGS sequence"/>
</dbReference>